<gene>
    <name evidence="1" type="ORF">J2Z69_003458</name>
</gene>
<proteinExistence type="predicted"/>
<reference evidence="1 2" key="1">
    <citation type="submission" date="2021-03" db="EMBL/GenBank/DDBJ databases">
        <title>Genomic Encyclopedia of Type Strains, Phase IV (KMG-IV): sequencing the most valuable type-strain genomes for metagenomic binning, comparative biology and taxonomic classification.</title>
        <authorList>
            <person name="Goeker M."/>
        </authorList>
    </citation>
    <scope>NUCLEOTIDE SEQUENCE [LARGE SCALE GENOMIC DNA]</scope>
    <source>
        <strain evidence="1 2">DSM 26806</strain>
    </source>
</reference>
<protein>
    <submittedName>
        <fullName evidence="1">Uncharacterized protein</fullName>
    </submittedName>
</protein>
<organism evidence="1 2">
    <name type="scientific">Paenibacillus shirakamiensis</name>
    <dbReference type="NCBI Taxonomy" id="1265935"/>
    <lineage>
        <taxon>Bacteria</taxon>
        <taxon>Bacillati</taxon>
        <taxon>Bacillota</taxon>
        <taxon>Bacilli</taxon>
        <taxon>Bacillales</taxon>
        <taxon>Paenibacillaceae</taxon>
        <taxon>Paenibacillus</taxon>
    </lineage>
</organism>
<evidence type="ECO:0000313" key="2">
    <source>
        <dbReference type="Proteomes" id="UP001519288"/>
    </source>
</evidence>
<dbReference type="RefSeq" id="WP_209865325.1">
    <property type="nucleotide sequence ID" value="NZ_JAGGLD010000008.1"/>
</dbReference>
<dbReference type="Proteomes" id="UP001519288">
    <property type="component" value="Unassembled WGS sequence"/>
</dbReference>
<name>A0ABS4JL00_9BACL</name>
<accession>A0ABS4JL00</accession>
<evidence type="ECO:0000313" key="1">
    <source>
        <dbReference type="EMBL" id="MBP2002385.1"/>
    </source>
</evidence>
<sequence>MLRLGQLYTDGVFEVTRPVAGSIESIEVQDVQQGQVVVGFDIPSKLMYLDKQRDLGRQFVWKYEIHDTEYYVPMMEWARCLYVKNRTLANLMLQPHGLELIIDDIKLRRETMYIDFNKRFPVTIAQKKDSALHIAWVRGNEEILSSWESIYSYLFRSASKKDSLNPKNVFREGIPLKFDLPLLKPCELMVRCIRKGNQVLVQEIMGISNLNLPAEKLVYTHPILKKQIGVNGVKKTRITDSSEEEDVEITDENNFAKENTYQDVLDVPPTFYGFVNKPEILIDRKERQK</sequence>
<comment type="caution">
    <text evidence="1">The sequence shown here is derived from an EMBL/GenBank/DDBJ whole genome shotgun (WGS) entry which is preliminary data.</text>
</comment>
<dbReference type="EMBL" id="JAGGLD010000008">
    <property type="protein sequence ID" value="MBP2002385.1"/>
    <property type="molecule type" value="Genomic_DNA"/>
</dbReference>
<keyword evidence="2" id="KW-1185">Reference proteome</keyword>